<evidence type="ECO:0000256" key="1">
    <source>
        <dbReference type="SAM" id="Phobius"/>
    </source>
</evidence>
<organism evidence="2 3">
    <name type="scientific">Pristionchus fissidentatus</name>
    <dbReference type="NCBI Taxonomy" id="1538716"/>
    <lineage>
        <taxon>Eukaryota</taxon>
        <taxon>Metazoa</taxon>
        <taxon>Ecdysozoa</taxon>
        <taxon>Nematoda</taxon>
        <taxon>Chromadorea</taxon>
        <taxon>Rhabditida</taxon>
        <taxon>Rhabditina</taxon>
        <taxon>Diplogasteromorpha</taxon>
        <taxon>Diplogasteroidea</taxon>
        <taxon>Neodiplogasteridae</taxon>
        <taxon>Pristionchus</taxon>
    </lineage>
</organism>
<feature type="transmembrane region" description="Helical" evidence="1">
    <location>
        <begin position="12"/>
        <end position="44"/>
    </location>
</feature>
<feature type="non-terminal residue" evidence="2">
    <location>
        <position position="136"/>
    </location>
</feature>
<keyword evidence="1" id="KW-0812">Transmembrane</keyword>
<accession>A0AAV5VZB5</accession>
<sequence>DRPISDSCIIFICCTIGLISLVINLFCSFLMVNICGMFIVLLFYRHQNILSFRSSFKLKDAASHGEQFLIFYLTLSIIYKTAVTLLILGINVLPIVYSIKNYLNRNDNSEHLLKEQCQKCDWIENRRNFAVLSASD</sequence>
<dbReference type="EMBL" id="BTSY01000004">
    <property type="protein sequence ID" value="GMT23049.1"/>
    <property type="molecule type" value="Genomic_DNA"/>
</dbReference>
<feature type="transmembrane region" description="Helical" evidence="1">
    <location>
        <begin position="69"/>
        <end position="97"/>
    </location>
</feature>
<name>A0AAV5VZB5_9BILA</name>
<comment type="caution">
    <text evidence="2">The sequence shown here is derived from an EMBL/GenBank/DDBJ whole genome shotgun (WGS) entry which is preliminary data.</text>
</comment>
<proteinExistence type="predicted"/>
<evidence type="ECO:0000313" key="3">
    <source>
        <dbReference type="Proteomes" id="UP001432322"/>
    </source>
</evidence>
<keyword evidence="1" id="KW-0472">Membrane</keyword>
<keyword evidence="3" id="KW-1185">Reference proteome</keyword>
<evidence type="ECO:0008006" key="4">
    <source>
        <dbReference type="Google" id="ProtNLM"/>
    </source>
</evidence>
<gene>
    <name evidence="2" type="ORF">PFISCL1PPCAC_14346</name>
</gene>
<dbReference type="Proteomes" id="UP001432322">
    <property type="component" value="Unassembled WGS sequence"/>
</dbReference>
<reference evidence="2" key="1">
    <citation type="submission" date="2023-10" db="EMBL/GenBank/DDBJ databases">
        <title>Genome assembly of Pristionchus species.</title>
        <authorList>
            <person name="Yoshida K."/>
            <person name="Sommer R.J."/>
        </authorList>
    </citation>
    <scope>NUCLEOTIDE SEQUENCE</scope>
    <source>
        <strain evidence="2">RS5133</strain>
    </source>
</reference>
<dbReference type="AlphaFoldDB" id="A0AAV5VZB5"/>
<keyword evidence="1" id="KW-1133">Transmembrane helix</keyword>
<protein>
    <recommendedName>
        <fullName evidence="4">G protein-coupled receptor</fullName>
    </recommendedName>
</protein>
<evidence type="ECO:0000313" key="2">
    <source>
        <dbReference type="EMBL" id="GMT23049.1"/>
    </source>
</evidence>
<feature type="non-terminal residue" evidence="2">
    <location>
        <position position="1"/>
    </location>
</feature>